<proteinExistence type="predicted"/>
<dbReference type="EMBL" id="ML978073">
    <property type="protein sequence ID" value="KAF2011875.1"/>
    <property type="molecule type" value="Genomic_DNA"/>
</dbReference>
<organism evidence="3 4">
    <name type="scientific">Aaosphaeria arxii CBS 175.79</name>
    <dbReference type="NCBI Taxonomy" id="1450172"/>
    <lineage>
        <taxon>Eukaryota</taxon>
        <taxon>Fungi</taxon>
        <taxon>Dikarya</taxon>
        <taxon>Ascomycota</taxon>
        <taxon>Pezizomycotina</taxon>
        <taxon>Dothideomycetes</taxon>
        <taxon>Pleosporomycetidae</taxon>
        <taxon>Pleosporales</taxon>
        <taxon>Pleosporales incertae sedis</taxon>
        <taxon>Aaosphaeria</taxon>
    </lineage>
</organism>
<dbReference type="GeneID" id="54286199"/>
<dbReference type="InterPro" id="IPR056632">
    <property type="entry name" value="DUF7730"/>
</dbReference>
<feature type="region of interest" description="Disordered" evidence="1">
    <location>
        <begin position="1"/>
        <end position="66"/>
    </location>
</feature>
<evidence type="ECO:0000259" key="2">
    <source>
        <dbReference type="Pfam" id="PF24864"/>
    </source>
</evidence>
<accession>A0A6A5XF58</accession>
<dbReference type="AlphaFoldDB" id="A0A6A5XF58"/>
<feature type="domain" description="DUF7730" evidence="2">
    <location>
        <begin position="66"/>
        <end position="215"/>
    </location>
</feature>
<dbReference type="InterPro" id="IPR038883">
    <property type="entry name" value="AN11006-like"/>
</dbReference>
<dbReference type="Proteomes" id="UP000799778">
    <property type="component" value="Unassembled WGS sequence"/>
</dbReference>
<evidence type="ECO:0000256" key="1">
    <source>
        <dbReference type="SAM" id="MobiDB-lite"/>
    </source>
</evidence>
<sequence>MAPGLRSDSARKGKQTRASTRTPIRKTSPAAKKRKTTAKQLPNKDLETLQSKTQPPSSSPPQPKNPQACLLGLPCELRLEIYKYVFDSSLIHVHRHAPSHEDEDIAVDEKYTGPEFTWTPCREVNPRSSLLCLNPKWSGLCPESSRCTYRPRKPTIPTGFAALTWTCRAIQHEAREFFLRSTTVSIHLTHLTRFLTFMSSHAPKQLVLIRRVTLTGPEHWDHNWVFRTAFTDLKSHLPHLEAVGYQGQVSKWTMRPTRALASSAIRPQPMALWRTWAMVNRFTVFDRRVSIAIEGLTYHRPTRWNNGPEKEEHFVYRVYRDGRDDVEGGGREIPFGHAMSAAHLLYGTEVKGPGWTDEDVEVEVQEPGLVEGKRNAKWRQWWREKRLKAFY</sequence>
<dbReference type="PANTHER" id="PTHR42085">
    <property type="entry name" value="F-BOX DOMAIN-CONTAINING PROTEIN"/>
    <property type="match status" value="1"/>
</dbReference>
<dbReference type="Pfam" id="PF24864">
    <property type="entry name" value="DUF7730"/>
    <property type="match status" value="1"/>
</dbReference>
<dbReference type="OrthoDB" id="3715018at2759"/>
<protein>
    <recommendedName>
        <fullName evidence="2">DUF7730 domain-containing protein</fullName>
    </recommendedName>
</protein>
<name>A0A6A5XF58_9PLEO</name>
<keyword evidence="4" id="KW-1185">Reference proteome</keyword>
<reference evidence="3" key="1">
    <citation type="journal article" date="2020" name="Stud. Mycol.">
        <title>101 Dothideomycetes genomes: a test case for predicting lifestyles and emergence of pathogens.</title>
        <authorList>
            <person name="Haridas S."/>
            <person name="Albert R."/>
            <person name="Binder M."/>
            <person name="Bloem J."/>
            <person name="Labutti K."/>
            <person name="Salamov A."/>
            <person name="Andreopoulos B."/>
            <person name="Baker S."/>
            <person name="Barry K."/>
            <person name="Bills G."/>
            <person name="Bluhm B."/>
            <person name="Cannon C."/>
            <person name="Castanera R."/>
            <person name="Culley D."/>
            <person name="Daum C."/>
            <person name="Ezra D."/>
            <person name="Gonzalez J."/>
            <person name="Henrissat B."/>
            <person name="Kuo A."/>
            <person name="Liang C."/>
            <person name="Lipzen A."/>
            <person name="Lutzoni F."/>
            <person name="Magnuson J."/>
            <person name="Mondo S."/>
            <person name="Nolan M."/>
            <person name="Ohm R."/>
            <person name="Pangilinan J."/>
            <person name="Park H.-J."/>
            <person name="Ramirez L."/>
            <person name="Alfaro M."/>
            <person name="Sun H."/>
            <person name="Tritt A."/>
            <person name="Yoshinaga Y."/>
            <person name="Zwiers L.-H."/>
            <person name="Turgeon B."/>
            <person name="Goodwin S."/>
            <person name="Spatafora J."/>
            <person name="Crous P."/>
            <person name="Grigoriev I."/>
        </authorList>
    </citation>
    <scope>NUCLEOTIDE SEQUENCE</scope>
    <source>
        <strain evidence="3">CBS 175.79</strain>
    </source>
</reference>
<gene>
    <name evidence="3" type="ORF">BU24DRAFT_425698</name>
</gene>
<evidence type="ECO:0000313" key="4">
    <source>
        <dbReference type="Proteomes" id="UP000799778"/>
    </source>
</evidence>
<dbReference type="PANTHER" id="PTHR42085:SF1">
    <property type="entry name" value="F-BOX DOMAIN-CONTAINING PROTEIN"/>
    <property type="match status" value="1"/>
</dbReference>
<dbReference type="RefSeq" id="XP_033380214.1">
    <property type="nucleotide sequence ID" value="XM_033528802.1"/>
</dbReference>
<evidence type="ECO:0000313" key="3">
    <source>
        <dbReference type="EMBL" id="KAF2011875.1"/>
    </source>
</evidence>